<dbReference type="EMBL" id="LODL01000005">
    <property type="protein sequence ID" value="KXB32520.1"/>
    <property type="molecule type" value="Genomic_DNA"/>
</dbReference>
<dbReference type="Proteomes" id="UP000070186">
    <property type="component" value="Unassembled WGS sequence"/>
</dbReference>
<keyword evidence="2" id="KW-1185">Reference proteome</keyword>
<evidence type="ECO:0008006" key="3">
    <source>
        <dbReference type="Google" id="ProtNLM"/>
    </source>
</evidence>
<protein>
    <recommendedName>
        <fullName evidence="3">Type II restriction endonuclease</fullName>
    </recommendedName>
</protein>
<evidence type="ECO:0000313" key="2">
    <source>
        <dbReference type="Proteomes" id="UP000070186"/>
    </source>
</evidence>
<sequence length="416" mass="47041">MKQHLQPTAETYKADPESVYNTWFVSNEERLKAFRSIRRGVATVVDDIKHGRFPNDFKGSSLEFVLGCISEQKQVFEGAAHPFYWKPKLRIPDIYENEVNKQAFGEFLYACLETMDVRALEKEVLKLSAKGIKGLGPSVGNILYFLHPTLFPPFNTAMLNGFNALFQTKKKLGSWESYLEMRETIIEANSAIGILSKDLGAFSGMLFEIGVGRLGCNGADTLNAEHEKVELVRRKRHTQVQQDLAEERLHTKVQHQLCELGRALGYDTLVARNDRSAVYQGSPLGYRCLDKLPNLGLPADVHSTAELIDVLWLHKGEAKIACAFEVEKSTSIYSGILRLTDMALSLPGREDHLYLVAPSKREKEIIDQLKRPMFQRPDDFSIGYILFEELDKHFESLCKLGDDHQILNKVACRCAA</sequence>
<reference evidence="1 2" key="1">
    <citation type="submission" date="2015-12" db="EMBL/GenBank/DDBJ databases">
        <title>Nitrous oxide reduction kinetics distinguish bacteria harboring typical versus atypical NosZ.</title>
        <authorList>
            <person name="Yoon S."/>
            <person name="Nissen S."/>
            <person name="Park D."/>
            <person name="Sanford R.A."/>
            <person name="Loeffler F.E."/>
        </authorList>
    </citation>
    <scope>NUCLEOTIDE SEQUENCE [LARGE SCALE GENOMIC DNA]</scope>
    <source>
        <strain evidence="1 2">ATCC BAA-841</strain>
    </source>
</reference>
<name>A0A133XNL6_9RHOO</name>
<organism evidence="1 2">
    <name type="scientific">Dechloromonas denitrificans</name>
    <dbReference type="NCBI Taxonomy" id="281362"/>
    <lineage>
        <taxon>Bacteria</taxon>
        <taxon>Pseudomonadati</taxon>
        <taxon>Pseudomonadota</taxon>
        <taxon>Betaproteobacteria</taxon>
        <taxon>Rhodocyclales</taxon>
        <taxon>Azonexaceae</taxon>
        <taxon>Dechloromonas</taxon>
    </lineage>
</organism>
<accession>A0A133XNL6</accession>
<dbReference type="RefSeq" id="WP_066880093.1">
    <property type="nucleotide sequence ID" value="NZ_LODL01000005.1"/>
</dbReference>
<dbReference type="STRING" id="281362.AT959_02210"/>
<dbReference type="AlphaFoldDB" id="A0A133XNL6"/>
<proteinExistence type="predicted"/>
<comment type="caution">
    <text evidence="1">The sequence shown here is derived from an EMBL/GenBank/DDBJ whole genome shotgun (WGS) entry which is preliminary data.</text>
</comment>
<gene>
    <name evidence="1" type="ORF">AT959_02210</name>
</gene>
<evidence type="ECO:0000313" key="1">
    <source>
        <dbReference type="EMBL" id="KXB32520.1"/>
    </source>
</evidence>